<evidence type="ECO:0000313" key="1">
    <source>
        <dbReference type="EMBL" id="GLS84587.1"/>
    </source>
</evidence>
<reference evidence="1 2" key="1">
    <citation type="journal article" date="2014" name="Int. J. Syst. Evol. Microbiol.">
        <title>Complete genome sequence of Corynebacterium casei LMG S-19264T (=DSM 44701T), isolated from a smear-ripened cheese.</title>
        <authorList>
            <consortium name="US DOE Joint Genome Institute (JGI-PGF)"/>
            <person name="Walter F."/>
            <person name="Albersmeier A."/>
            <person name="Kalinowski J."/>
            <person name="Ruckert C."/>
        </authorList>
    </citation>
    <scope>NUCLEOTIDE SEQUENCE [LARGE SCALE GENOMIC DNA]</scope>
    <source>
        <strain evidence="1 2">NBRC 112785</strain>
    </source>
</reference>
<organism evidence="1 2">
    <name type="scientific">Paraferrimonas haliotis</name>
    <dbReference type="NCBI Taxonomy" id="2013866"/>
    <lineage>
        <taxon>Bacteria</taxon>
        <taxon>Pseudomonadati</taxon>
        <taxon>Pseudomonadota</taxon>
        <taxon>Gammaproteobacteria</taxon>
        <taxon>Alteromonadales</taxon>
        <taxon>Ferrimonadaceae</taxon>
        <taxon>Paraferrimonas</taxon>
    </lineage>
</organism>
<proteinExistence type="predicted"/>
<evidence type="ECO:0000313" key="2">
    <source>
        <dbReference type="Proteomes" id="UP001157439"/>
    </source>
</evidence>
<keyword evidence="2" id="KW-1185">Reference proteome</keyword>
<sequence length="130" mass="14867">MIEHFLGRWSVDATKSHYEFGEPIVSGGLDISMDDNFTVFDFYHSDTGDKHKHFIFEQIADGITRPYGDSDVEESVLKVNDNKVEAVILKNDEVICAFEIEKSDKQLVLYFGMRIGGKDLRTNTHYLVKS</sequence>
<comment type="caution">
    <text evidence="1">The sequence shown here is derived from an EMBL/GenBank/DDBJ whole genome shotgun (WGS) entry which is preliminary data.</text>
</comment>
<dbReference type="Proteomes" id="UP001157439">
    <property type="component" value="Unassembled WGS sequence"/>
</dbReference>
<dbReference type="EMBL" id="BSPO01000003">
    <property type="protein sequence ID" value="GLS84587.1"/>
    <property type="molecule type" value="Genomic_DNA"/>
</dbReference>
<dbReference type="RefSeq" id="WP_095499057.1">
    <property type="nucleotide sequence ID" value="NZ_BSPO01000003.1"/>
</dbReference>
<accession>A0AA37WXN8</accession>
<protein>
    <submittedName>
        <fullName evidence="1">Uncharacterized protein</fullName>
    </submittedName>
</protein>
<gene>
    <name evidence="1" type="ORF">GCM10007894_25640</name>
</gene>
<dbReference type="AlphaFoldDB" id="A0AA37WXN8"/>
<name>A0AA37WXN8_9GAMM</name>